<keyword evidence="6" id="KW-0472">Membrane</keyword>
<dbReference type="OrthoDB" id="292960at2759"/>
<name>A0A8S1RK19_9CILI</name>
<dbReference type="InterPro" id="IPR001461">
    <property type="entry name" value="Aspartic_peptidase_A1"/>
</dbReference>
<dbReference type="Pfam" id="PF00026">
    <property type="entry name" value="Asp"/>
    <property type="match status" value="1"/>
</dbReference>
<evidence type="ECO:0000256" key="3">
    <source>
        <dbReference type="ARBA" id="ARBA00022801"/>
    </source>
</evidence>
<evidence type="ECO:0000256" key="5">
    <source>
        <dbReference type="SAM" id="MobiDB-lite"/>
    </source>
</evidence>
<dbReference type="PANTHER" id="PTHR47966:SF51">
    <property type="entry name" value="BETA-SITE APP-CLEAVING ENZYME, ISOFORM A-RELATED"/>
    <property type="match status" value="1"/>
</dbReference>
<keyword evidence="7" id="KW-0732">Signal</keyword>
<evidence type="ECO:0000256" key="6">
    <source>
        <dbReference type="SAM" id="Phobius"/>
    </source>
</evidence>
<dbReference type="CDD" id="cd05471">
    <property type="entry name" value="pepsin_like"/>
    <property type="match status" value="1"/>
</dbReference>
<dbReference type="GO" id="GO:0004190">
    <property type="term" value="F:aspartic-type endopeptidase activity"/>
    <property type="evidence" value="ECO:0007669"/>
    <property type="project" value="UniProtKB-KW"/>
</dbReference>
<dbReference type="PROSITE" id="PS00141">
    <property type="entry name" value="ASP_PROTEASE"/>
    <property type="match status" value="1"/>
</dbReference>
<evidence type="ECO:0000313" key="10">
    <source>
        <dbReference type="Proteomes" id="UP000692954"/>
    </source>
</evidence>
<dbReference type="PANTHER" id="PTHR47966">
    <property type="entry name" value="BETA-SITE APP-CLEAVING ENZYME, ISOFORM A-RELATED"/>
    <property type="match status" value="1"/>
</dbReference>
<keyword evidence="3" id="KW-0378">Hydrolase</keyword>
<feature type="transmembrane region" description="Helical" evidence="6">
    <location>
        <begin position="354"/>
        <end position="376"/>
    </location>
</feature>
<sequence>MLIILIVFVQSLEIELINLQQVYYSVEIWANNKNYNLIVDTGSDTLWIFGKQNNRRRYYECNECEAINKMRLDYGLGSIQGTQYNQEFKFVNERLNLSVVEVNQVQDLESLIADGIIGLSKQSTNTKQNLIEIMSYKKLMDGKQFGLLLNDQICSSNSLLILGYPNQSHYIGQLQYINTTNSNLWNSYANSIYVTNNTYLKILESKKQLILFDSGTSKIMMSSKKFHALHNIFNDDYNLQCESVKHLQFHELVCHFTDEYPNVIININSELNLTLLPQDYISSCGYNYLLQYRCYLNFQNLDNDDEIILGVVFLQKYYTHYDLLNNQVGIAQSKYYKRDQIPITHLGQQHSYEMFYISMISVIILVLLVILAMNFLKVRQNANEIAQSDEDNKQGNVQEQEMEPIKSSASQQR</sequence>
<evidence type="ECO:0000256" key="1">
    <source>
        <dbReference type="ARBA" id="ARBA00022670"/>
    </source>
</evidence>
<feature type="region of interest" description="Disordered" evidence="5">
    <location>
        <begin position="387"/>
        <end position="413"/>
    </location>
</feature>
<gene>
    <name evidence="9" type="ORF">PSON_ATCC_30995.1.T1730006</name>
</gene>
<feature type="chain" id="PRO_5035788733" description="Peptidase A1 domain-containing protein" evidence="7">
    <location>
        <begin position="20"/>
        <end position="413"/>
    </location>
</feature>
<evidence type="ECO:0000256" key="2">
    <source>
        <dbReference type="ARBA" id="ARBA00022750"/>
    </source>
</evidence>
<keyword evidence="2" id="KW-0064">Aspartyl protease</keyword>
<evidence type="ECO:0000256" key="4">
    <source>
        <dbReference type="PIRSR" id="PIRSR601461-2"/>
    </source>
</evidence>
<dbReference type="FunFam" id="2.40.70.10:FF:000217">
    <property type="entry name" value="Chromosome 16, whole genome shotgun sequence"/>
    <property type="match status" value="1"/>
</dbReference>
<keyword evidence="6" id="KW-1133">Transmembrane helix</keyword>
<accession>A0A8S1RK19</accession>
<feature type="disulfide bond" evidence="4">
    <location>
        <begin position="254"/>
        <end position="294"/>
    </location>
</feature>
<keyword evidence="6" id="KW-0812">Transmembrane</keyword>
<feature type="signal peptide" evidence="7">
    <location>
        <begin position="1"/>
        <end position="19"/>
    </location>
</feature>
<keyword evidence="10" id="KW-1185">Reference proteome</keyword>
<evidence type="ECO:0000259" key="8">
    <source>
        <dbReference type="PROSITE" id="PS51767"/>
    </source>
</evidence>
<dbReference type="InterPro" id="IPR001969">
    <property type="entry name" value="Aspartic_peptidase_AS"/>
</dbReference>
<evidence type="ECO:0000256" key="7">
    <source>
        <dbReference type="SAM" id="SignalP"/>
    </source>
</evidence>
<comment type="caution">
    <text evidence="9">The sequence shown here is derived from an EMBL/GenBank/DDBJ whole genome shotgun (WGS) entry which is preliminary data.</text>
</comment>
<keyword evidence="1" id="KW-0645">Protease</keyword>
<protein>
    <recommendedName>
        <fullName evidence="8">Peptidase A1 domain-containing protein</fullName>
    </recommendedName>
</protein>
<reference evidence="9" key="1">
    <citation type="submission" date="2021-01" db="EMBL/GenBank/DDBJ databases">
        <authorList>
            <consortium name="Genoscope - CEA"/>
            <person name="William W."/>
        </authorList>
    </citation>
    <scope>NUCLEOTIDE SEQUENCE</scope>
</reference>
<proteinExistence type="predicted"/>
<dbReference type="InterPro" id="IPR033121">
    <property type="entry name" value="PEPTIDASE_A1"/>
</dbReference>
<keyword evidence="4" id="KW-1015">Disulfide bond</keyword>
<dbReference type="Proteomes" id="UP000692954">
    <property type="component" value="Unassembled WGS sequence"/>
</dbReference>
<dbReference type="GO" id="GO:0006508">
    <property type="term" value="P:proteolysis"/>
    <property type="evidence" value="ECO:0007669"/>
    <property type="project" value="UniProtKB-KW"/>
</dbReference>
<feature type="domain" description="Peptidase A1" evidence="8">
    <location>
        <begin position="22"/>
        <end position="331"/>
    </location>
</feature>
<organism evidence="9 10">
    <name type="scientific">Paramecium sonneborni</name>
    <dbReference type="NCBI Taxonomy" id="65129"/>
    <lineage>
        <taxon>Eukaryota</taxon>
        <taxon>Sar</taxon>
        <taxon>Alveolata</taxon>
        <taxon>Ciliophora</taxon>
        <taxon>Intramacronucleata</taxon>
        <taxon>Oligohymenophorea</taxon>
        <taxon>Peniculida</taxon>
        <taxon>Parameciidae</taxon>
        <taxon>Paramecium</taxon>
    </lineage>
</organism>
<dbReference type="EMBL" id="CAJJDN010000173">
    <property type="protein sequence ID" value="CAD8127085.1"/>
    <property type="molecule type" value="Genomic_DNA"/>
</dbReference>
<dbReference type="InterPro" id="IPR034164">
    <property type="entry name" value="Pepsin-like_dom"/>
</dbReference>
<evidence type="ECO:0000313" key="9">
    <source>
        <dbReference type="EMBL" id="CAD8127085.1"/>
    </source>
</evidence>
<dbReference type="AlphaFoldDB" id="A0A8S1RK19"/>
<dbReference type="PROSITE" id="PS51767">
    <property type="entry name" value="PEPTIDASE_A1"/>
    <property type="match status" value="1"/>
</dbReference>